<dbReference type="UniPathway" id="UPA00143"/>
<dbReference type="KEGG" id="smo:SELMODRAFT_429186"/>
<dbReference type="InterPro" id="IPR058678">
    <property type="entry name" value="ARM_PUB"/>
</dbReference>
<dbReference type="eggNOG" id="ENOG502QRXY">
    <property type="taxonomic scope" value="Eukaryota"/>
</dbReference>
<dbReference type="InterPro" id="IPR045210">
    <property type="entry name" value="RING-Ubox_PUB"/>
</dbReference>
<dbReference type="CDD" id="cd16664">
    <property type="entry name" value="RING-Ubox_PUB"/>
    <property type="match status" value="1"/>
</dbReference>
<dbReference type="Gene3D" id="3.30.40.10">
    <property type="entry name" value="Zinc/RING finger domain, C3HC4 (zinc finger)"/>
    <property type="match status" value="1"/>
</dbReference>
<evidence type="ECO:0000313" key="8">
    <source>
        <dbReference type="EMBL" id="EFJ08112.1"/>
    </source>
</evidence>
<keyword evidence="4" id="KW-0808">Transferase</keyword>
<dbReference type="FunFam" id="3.30.40.10:FF:000442">
    <property type="entry name" value="RING-type E3 ubiquitin transferase"/>
    <property type="match status" value="1"/>
</dbReference>
<dbReference type="Pfam" id="PF25598">
    <property type="entry name" value="ARM_PUB"/>
    <property type="match status" value="1"/>
</dbReference>
<dbReference type="SUPFAM" id="SSF48371">
    <property type="entry name" value="ARM repeat"/>
    <property type="match status" value="1"/>
</dbReference>
<organism evidence="9">
    <name type="scientific">Selaginella moellendorffii</name>
    <name type="common">Spikemoss</name>
    <dbReference type="NCBI Taxonomy" id="88036"/>
    <lineage>
        <taxon>Eukaryota</taxon>
        <taxon>Viridiplantae</taxon>
        <taxon>Streptophyta</taxon>
        <taxon>Embryophyta</taxon>
        <taxon>Tracheophyta</taxon>
        <taxon>Lycopodiopsida</taxon>
        <taxon>Selaginellales</taxon>
        <taxon>Selaginellaceae</taxon>
        <taxon>Selaginella</taxon>
    </lineage>
</organism>
<evidence type="ECO:0000256" key="2">
    <source>
        <dbReference type="ARBA" id="ARBA00004906"/>
    </source>
</evidence>
<dbReference type="HOGENOM" id="CLU_006348_1_1_1"/>
<dbReference type="InterPro" id="IPR013083">
    <property type="entry name" value="Znf_RING/FYVE/PHD"/>
</dbReference>
<dbReference type="PANTHER" id="PTHR22849:SF112">
    <property type="entry name" value="U-BOX DOMAIN-CONTAINING PROTEIN 26"/>
    <property type="match status" value="1"/>
</dbReference>
<dbReference type="InterPro" id="IPR011989">
    <property type="entry name" value="ARM-like"/>
</dbReference>
<dbReference type="Proteomes" id="UP000001514">
    <property type="component" value="Unassembled WGS sequence"/>
</dbReference>
<proteinExistence type="predicted"/>
<dbReference type="InterPro" id="IPR016024">
    <property type="entry name" value="ARM-type_fold"/>
</dbReference>
<feature type="region of interest" description="Disordered" evidence="6">
    <location>
        <begin position="1"/>
        <end position="21"/>
    </location>
</feature>
<dbReference type="SMART" id="SM00504">
    <property type="entry name" value="Ubox"/>
    <property type="match status" value="1"/>
</dbReference>
<keyword evidence="5" id="KW-0833">Ubl conjugation pathway</keyword>
<dbReference type="InterPro" id="IPR045185">
    <property type="entry name" value="PUB22/23/24-like"/>
</dbReference>
<reference evidence="8 9" key="1">
    <citation type="journal article" date="2011" name="Science">
        <title>The Selaginella genome identifies genetic changes associated with the evolution of vascular plants.</title>
        <authorList>
            <person name="Banks J.A."/>
            <person name="Nishiyama T."/>
            <person name="Hasebe M."/>
            <person name="Bowman J.L."/>
            <person name="Gribskov M."/>
            <person name="dePamphilis C."/>
            <person name="Albert V.A."/>
            <person name="Aono N."/>
            <person name="Aoyama T."/>
            <person name="Ambrose B.A."/>
            <person name="Ashton N.W."/>
            <person name="Axtell M.J."/>
            <person name="Barker E."/>
            <person name="Barker M.S."/>
            <person name="Bennetzen J.L."/>
            <person name="Bonawitz N.D."/>
            <person name="Chapple C."/>
            <person name="Cheng C."/>
            <person name="Correa L.G."/>
            <person name="Dacre M."/>
            <person name="DeBarry J."/>
            <person name="Dreyer I."/>
            <person name="Elias M."/>
            <person name="Engstrom E.M."/>
            <person name="Estelle M."/>
            <person name="Feng L."/>
            <person name="Finet C."/>
            <person name="Floyd S.K."/>
            <person name="Frommer W.B."/>
            <person name="Fujita T."/>
            <person name="Gramzow L."/>
            <person name="Gutensohn M."/>
            <person name="Harholt J."/>
            <person name="Hattori M."/>
            <person name="Heyl A."/>
            <person name="Hirai T."/>
            <person name="Hiwatashi Y."/>
            <person name="Ishikawa M."/>
            <person name="Iwata M."/>
            <person name="Karol K.G."/>
            <person name="Koehler B."/>
            <person name="Kolukisaoglu U."/>
            <person name="Kubo M."/>
            <person name="Kurata T."/>
            <person name="Lalonde S."/>
            <person name="Li K."/>
            <person name="Li Y."/>
            <person name="Litt A."/>
            <person name="Lyons E."/>
            <person name="Manning G."/>
            <person name="Maruyama T."/>
            <person name="Michael T.P."/>
            <person name="Mikami K."/>
            <person name="Miyazaki S."/>
            <person name="Morinaga S."/>
            <person name="Murata T."/>
            <person name="Mueller-Roeber B."/>
            <person name="Nelson D.R."/>
            <person name="Obara M."/>
            <person name="Oguri Y."/>
            <person name="Olmstead R.G."/>
            <person name="Onodera N."/>
            <person name="Petersen B.L."/>
            <person name="Pils B."/>
            <person name="Prigge M."/>
            <person name="Rensing S.A."/>
            <person name="Riano-Pachon D.M."/>
            <person name="Roberts A.W."/>
            <person name="Sato Y."/>
            <person name="Scheller H.V."/>
            <person name="Schulz B."/>
            <person name="Schulz C."/>
            <person name="Shakirov E.V."/>
            <person name="Shibagaki N."/>
            <person name="Shinohara N."/>
            <person name="Shippen D.E."/>
            <person name="Soerensen I."/>
            <person name="Sotooka R."/>
            <person name="Sugimoto N."/>
            <person name="Sugita M."/>
            <person name="Sumikawa N."/>
            <person name="Tanurdzic M."/>
            <person name="Theissen G."/>
            <person name="Ulvskov P."/>
            <person name="Wakazuki S."/>
            <person name="Weng J.K."/>
            <person name="Willats W.W."/>
            <person name="Wipf D."/>
            <person name="Wolf P.G."/>
            <person name="Yang L."/>
            <person name="Zimmer A.D."/>
            <person name="Zhu Q."/>
            <person name="Mitros T."/>
            <person name="Hellsten U."/>
            <person name="Loque D."/>
            <person name="Otillar R."/>
            <person name="Salamov A."/>
            <person name="Schmutz J."/>
            <person name="Shapiro H."/>
            <person name="Lindquist E."/>
            <person name="Lucas S."/>
            <person name="Rokhsar D."/>
            <person name="Grigoriev I.V."/>
        </authorList>
    </citation>
    <scope>NUCLEOTIDE SEQUENCE [LARGE SCALE GENOMIC DNA]</scope>
</reference>
<name>D8T5B4_SELML</name>
<keyword evidence="9" id="KW-1185">Reference proteome</keyword>
<sequence>MEDEDEGGGGEEDCEEQRQRQNQAAPALFLCPISLEIMRDPVIVCTGQTYDRPSIEKWIRDGHRSCPITMLHLHDLTLIPNIIVRQLIEAWCSKEESASAMFAPSPPSPPPPPFLLAHHDFSPQESLDLGRRERVLGLLRRIAKGQDVRQSVATLKSMAKEELCGSSPTPPEAKKVCSCIVEAGGALLMASMLADELIQHGTALYGSPDGFIQHGTALHVAPDGFTARHEDSPCEEIMSLLALLCRGASREVIGAVLSESGALQCVVCHLGSAQIDLASRMSAAVLLKRLLATEEMRVEVGQSTQFFHGLLDLIDSSSSSKKGLVKLLHLACSHKPNRSTAVEEGAIQILVNLLLAASSPPSSSSSSSGEDRALETTERALATLEQLCTVEQGRRAVCESTAAVHCAVRLLVGYSRPATEHATGLLLLVCQSGPVQVVQIAMRAGARRQLLLLLQSDCTGRAKKRALELLKLFHAIFFVQGDEHASSDFKNVDLY</sequence>
<dbReference type="EMBL" id="GL377677">
    <property type="protein sequence ID" value="EFJ08112.1"/>
    <property type="molecule type" value="Genomic_DNA"/>
</dbReference>
<evidence type="ECO:0000259" key="7">
    <source>
        <dbReference type="PROSITE" id="PS51698"/>
    </source>
</evidence>
<evidence type="ECO:0000256" key="1">
    <source>
        <dbReference type="ARBA" id="ARBA00000900"/>
    </source>
</evidence>
<evidence type="ECO:0000256" key="5">
    <source>
        <dbReference type="ARBA" id="ARBA00022786"/>
    </source>
</evidence>
<feature type="compositionally biased region" description="Acidic residues" evidence="6">
    <location>
        <begin position="1"/>
        <end position="15"/>
    </location>
</feature>
<dbReference type="EC" id="2.3.2.27" evidence="3"/>
<dbReference type="Gene3D" id="1.25.10.10">
    <property type="entry name" value="Leucine-rich Repeat Variant"/>
    <property type="match status" value="1"/>
</dbReference>
<dbReference type="InParanoid" id="D8T5B4"/>
<dbReference type="SUPFAM" id="SSF57850">
    <property type="entry name" value="RING/U-box"/>
    <property type="match status" value="1"/>
</dbReference>
<evidence type="ECO:0000256" key="3">
    <source>
        <dbReference type="ARBA" id="ARBA00012483"/>
    </source>
</evidence>
<dbReference type="AlphaFoldDB" id="D8T5B4"/>
<dbReference type="GO" id="GO:0061630">
    <property type="term" value="F:ubiquitin protein ligase activity"/>
    <property type="evidence" value="ECO:0007669"/>
    <property type="project" value="UniProtKB-EC"/>
</dbReference>
<accession>D8T5B4</accession>
<dbReference type="PANTHER" id="PTHR22849">
    <property type="entry name" value="WDSAM1 PROTEIN"/>
    <property type="match status" value="1"/>
</dbReference>
<dbReference type="OMA" id="SEDHEEC"/>
<evidence type="ECO:0000256" key="6">
    <source>
        <dbReference type="SAM" id="MobiDB-lite"/>
    </source>
</evidence>
<evidence type="ECO:0000313" key="9">
    <source>
        <dbReference type="Proteomes" id="UP000001514"/>
    </source>
</evidence>
<protein>
    <recommendedName>
        <fullName evidence="3">RING-type E3 ubiquitin transferase</fullName>
        <ecNumber evidence="3">2.3.2.27</ecNumber>
    </recommendedName>
</protein>
<dbReference type="PROSITE" id="PS51698">
    <property type="entry name" value="U_BOX"/>
    <property type="match status" value="1"/>
</dbReference>
<dbReference type="InterPro" id="IPR003613">
    <property type="entry name" value="Ubox_domain"/>
</dbReference>
<evidence type="ECO:0000256" key="4">
    <source>
        <dbReference type="ARBA" id="ARBA00022679"/>
    </source>
</evidence>
<dbReference type="Gramene" id="EFJ08112">
    <property type="protein sequence ID" value="EFJ08112"/>
    <property type="gene ID" value="SELMODRAFT_429186"/>
</dbReference>
<dbReference type="Pfam" id="PF04564">
    <property type="entry name" value="U-box"/>
    <property type="match status" value="1"/>
</dbReference>
<feature type="domain" description="U-box" evidence="7">
    <location>
        <begin position="24"/>
        <end position="98"/>
    </location>
</feature>
<comment type="catalytic activity">
    <reaction evidence="1">
        <text>S-ubiquitinyl-[E2 ubiquitin-conjugating enzyme]-L-cysteine + [acceptor protein]-L-lysine = [E2 ubiquitin-conjugating enzyme]-L-cysteine + N(6)-ubiquitinyl-[acceptor protein]-L-lysine.</text>
        <dbReference type="EC" id="2.3.2.27"/>
    </reaction>
</comment>
<gene>
    <name evidence="8" type="ORF">SELMODRAFT_429186</name>
</gene>
<comment type="pathway">
    <text evidence="2">Protein modification; protein ubiquitination.</text>
</comment>
<dbReference type="GO" id="GO:0016567">
    <property type="term" value="P:protein ubiquitination"/>
    <property type="evidence" value="ECO:0007669"/>
    <property type="project" value="UniProtKB-UniPathway"/>
</dbReference>